<name>A0A8X8VZL3_SALSN</name>
<proteinExistence type="predicted"/>
<keyword evidence="1" id="KW-1133">Transmembrane helix</keyword>
<reference evidence="2" key="2">
    <citation type="submission" date="2020-08" db="EMBL/GenBank/DDBJ databases">
        <title>Plant Genome Project.</title>
        <authorList>
            <person name="Zhang R.-G."/>
        </authorList>
    </citation>
    <scope>NUCLEOTIDE SEQUENCE</scope>
    <source>
        <strain evidence="2">Huo1</strain>
        <tissue evidence="2">Leaf</tissue>
    </source>
</reference>
<reference evidence="2" key="1">
    <citation type="submission" date="2018-01" db="EMBL/GenBank/DDBJ databases">
        <authorList>
            <person name="Mao J.F."/>
        </authorList>
    </citation>
    <scope>NUCLEOTIDE SEQUENCE</scope>
    <source>
        <strain evidence="2">Huo1</strain>
        <tissue evidence="2">Leaf</tissue>
    </source>
</reference>
<sequence>MGSKPRIPTSTAAGRLKRRLSNSSWRLRKRQLCPRNSANSDSAVSGKLAALKSLIPSGFGDAKPDQLFRETADHISSFLYSYMHAFVFGRIPIVKHYRKKAASEGSKTVASDLAAAGIHTADDQVVCSCAHGTLQLLGSRRKVRDCLRLKSRKGLVFVAFGAHSVLLLHGDQGWMIMLVSFLGLTNGYLTVCARLRHQSRI</sequence>
<feature type="transmembrane region" description="Helical" evidence="1">
    <location>
        <begin position="174"/>
        <end position="195"/>
    </location>
</feature>
<dbReference type="Proteomes" id="UP000298416">
    <property type="component" value="Unassembled WGS sequence"/>
</dbReference>
<organism evidence="2">
    <name type="scientific">Salvia splendens</name>
    <name type="common">Scarlet sage</name>
    <dbReference type="NCBI Taxonomy" id="180675"/>
    <lineage>
        <taxon>Eukaryota</taxon>
        <taxon>Viridiplantae</taxon>
        <taxon>Streptophyta</taxon>
        <taxon>Embryophyta</taxon>
        <taxon>Tracheophyta</taxon>
        <taxon>Spermatophyta</taxon>
        <taxon>Magnoliopsida</taxon>
        <taxon>eudicotyledons</taxon>
        <taxon>Gunneridae</taxon>
        <taxon>Pentapetalae</taxon>
        <taxon>asterids</taxon>
        <taxon>lamiids</taxon>
        <taxon>Lamiales</taxon>
        <taxon>Lamiaceae</taxon>
        <taxon>Nepetoideae</taxon>
        <taxon>Mentheae</taxon>
        <taxon>Salviinae</taxon>
        <taxon>Salvia</taxon>
        <taxon>Salvia subgen. Calosphace</taxon>
        <taxon>core Calosphace</taxon>
    </lineage>
</organism>
<protein>
    <submittedName>
        <fullName evidence="2">Uncharacterized protein</fullName>
    </submittedName>
</protein>
<dbReference type="AlphaFoldDB" id="A0A8X8VZL3"/>
<accession>A0A8X8VZL3</accession>
<evidence type="ECO:0000256" key="1">
    <source>
        <dbReference type="SAM" id="Phobius"/>
    </source>
</evidence>
<dbReference type="EMBL" id="PNBA02000022">
    <property type="protein sequence ID" value="KAG6385357.1"/>
    <property type="molecule type" value="Genomic_DNA"/>
</dbReference>
<gene>
    <name evidence="2" type="ORF">SASPL_154190</name>
</gene>
<evidence type="ECO:0000313" key="3">
    <source>
        <dbReference type="Proteomes" id="UP000298416"/>
    </source>
</evidence>
<evidence type="ECO:0000313" key="2">
    <source>
        <dbReference type="EMBL" id="KAG6385357.1"/>
    </source>
</evidence>
<comment type="caution">
    <text evidence="2">The sequence shown here is derived from an EMBL/GenBank/DDBJ whole genome shotgun (WGS) entry which is preliminary data.</text>
</comment>
<keyword evidence="3" id="KW-1185">Reference proteome</keyword>
<keyword evidence="1" id="KW-0472">Membrane</keyword>
<keyword evidence="1" id="KW-0812">Transmembrane</keyword>